<dbReference type="InterPro" id="IPR051137">
    <property type="entry name" value="PP4R3-like"/>
</dbReference>
<feature type="region of interest" description="Disordered" evidence="3">
    <location>
        <begin position="751"/>
        <end position="929"/>
    </location>
</feature>
<dbReference type="InterPro" id="IPR011993">
    <property type="entry name" value="PH-like_dom_sf"/>
</dbReference>
<dbReference type="InterPro" id="IPR011989">
    <property type="entry name" value="ARM-like"/>
</dbReference>
<feature type="compositionally biased region" description="Gly residues" evidence="3">
    <location>
        <begin position="953"/>
        <end position="974"/>
    </location>
</feature>
<dbReference type="Gene3D" id="1.25.10.10">
    <property type="entry name" value="Leucine-rich Repeat Variant"/>
    <property type="match status" value="1"/>
</dbReference>
<dbReference type="InterPro" id="IPR016024">
    <property type="entry name" value="ARM-type_fold"/>
</dbReference>
<accession>A0AAN6FYL8</accession>
<dbReference type="SUPFAM" id="SSF50729">
    <property type="entry name" value="PH domain-like"/>
    <property type="match status" value="1"/>
</dbReference>
<dbReference type="Proteomes" id="UP001168146">
    <property type="component" value="Unassembled WGS sequence"/>
</dbReference>
<dbReference type="PANTHER" id="PTHR23318:SF0">
    <property type="entry name" value="SERINE_THREONINE-PROTEIN PHOSPHATASE 4 REGULATORY SUBUNIT 3"/>
    <property type="match status" value="1"/>
</dbReference>
<dbReference type="Pfam" id="PF22972">
    <property type="entry name" value="EVH1_PP4R3"/>
    <property type="match status" value="1"/>
</dbReference>
<name>A0AAN6FYL8_9PEZI</name>
<protein>
    <submittedName>
        <fullName evidence="6">Platinum sensitivity protein</fullName>
    </submittedName>
</protein>
<comment type="caution">
    <text evidence="6">The sequence shown here is derived from an EMBL/GenBank/DDBJ whole genome shotgun (WGS) entry which is preliminary data.</text>
</comment>
<dbReference type="PANTHER" id="PTHR23318">
    <property type="entry name" value="ATP SYNTHASE GAMMA-RELATED"/>
    <property type="match status" value="1"/>
</dbReference>
<feature type="compositionally biased region" description="Low complexity" evidence="3">
    <location>
        <begin position="774"/>
        <end position="784"/>
    </location>
</feature>
<feature type="domain" description="Serine/threonine-protein phosphatase 4 regulatory subunit 3-like central" evidence="4">
    <location>
        <begin position="149"/>
        <end position="666"/>
    </location>
</feature>
<dbReference type="GO" id="GO:0072542">
    <property type="term" value="F:protein phosphatase activator activity"/>
    <property type="evidence" value="ECO:0007669"/>
    <property type="project" value="TreeGrafter"/>
</dbReference>
<organism evidence="6 7">
    <name type="scientific">Friedmanniomyces endolithicus</name>
    <dbReference type="NCBI Taxonomy" id="329885"/>
    <lineage>
        <taxon>Eukaryota</taxon>
        <taxon>Fungi</taxon>
        <taxon>Dikarya</taxon>
        <taxon>Ascomycota</taxon>
        <taxon>Pezizomycotina</taxon>
        <taxon>Dothideomycetes</taxon>
        <taxon>Dothideomycetidae</taxon>
        <taxon>Mycosphaerellales</taxon>
        <taxon>Teratosphaeriaceae</taxon>
        <taxon>Friedmanniomyces</taxon>
    </lineage>
</organism>
<proteinExistence type="predicted"/>
<evidence type="ECO:0000256" key="2">
    <source>
        <dbReference type="ARBA" id="ARBA00023242"/>
    </source>
</evidence>
<evidence type="ECO:0000313" key="7">
    <source>
        <dbReference type="Proteomes" id="UP001168146"/>
    </source>
</evidence>
<dbReference type="GO" id="GO:0006974">
    <property type="term" value="P:DNA damage response"/>
    <property type="evidence" value="ECO:0007669"/>
    <property type="project" value="TreeGrafter"/>
</dbReference>
<keyword evidence="2" id="KW-0539">Nucleus</keyword>
<evidence type="ECO:0000256" key="1">
    <source>
        <dbReference type="ARBA" id="ARBA00004123"/>
    </source>
</evidence>
<feature type="domain" description="PP4R3 EVH1-like" evidence="5">
    <location>
        <begin position="12"/>
        <end position="117"/>
    </location>
</feature>
<gene>
    <name evidence="6" type="primary">PSY2_2</name>
    <name evidence="6" type="ORF">LTR82_003574</name>
</gene>
<dbReference type="GO" id="GO:0005654">
    <property type="term" value="C:nucleoplasm"/>
    <property type="evidence" value="ECO:0007669"/>
    <property type="project" value="TreeGrafter"/>
</dbReference>
<feature type="region of interest" description="Disordered" evidence="3">
    <location>
        <begin position="674"/>
        <end position="702"/>
    </location>
</feature>
<dbReference type="AlphaFoldDB" id="A0AAN6FYL8"/>
<dbReference type="Pfam" id="PF04802">
    <property type="entry name" value="PP4R3"/>
    <property type="match status" value="1"/>
</dbReference>
<evidence type="ECO:0000259" key="5">
    <source>
        <dbReference type="Pfam" id="PF22972"/>
    </source>
</evidence>
<evidence type="ECO:0000256" key="3">
    <source>
        <dbReference type="SAM" id="MobiDB-lite"/>
    </source>
</evidence>
<reference evidence="6" key="1">
    <citation type="submission" date="2021-12" db="EMBL/GenBank/DDBJ databases">
        <title>Black yeast isolated from Biological Soil Crust.</title>
        <authorList>
            <person name="Kurbessoian T."/>
        </authorList>
    </citation>
    <scope>NUCLEOTIDE SEQUENCE</scope>
    <source>
        <strain evidence="6">CCFEE 5208</strain>
    </source>
</reference>
<dbReference type="EMBL" id="JASUXU010000007">
    <property type="protein sequence ID" value="KAK0325292.1"/>
    <property type="molecule type" value="Genomic_DNA"/>
</dbReference>
<sequence length="974" mass="107620">MAQPQPSPQQERKRVKVYELKNNDWYDRGTGFCAGQMVQSLGGHSDHPDSWILVVSEEDPQRPLLETRITKGDGYQKQQDTLIVWTEQTGVDMALSFQEAEGCSQIWDFVSEVQQRLTALGPDDTLSEDLLEPVHPVTLPDPELGRLDEIEGAMRAASTTPAGRDALAKFVVSPEQMYILKLAPLVEEAERLQSAQDLHRLCTITKHLILLNDNAIIEFVVTDQAIMGVVGALEYDPDFPSHSANHRQYLSDSSKFKEVVPITAPDIRQKIHYTYRLLYLKDVVLARILDDPTFSVLNSLIFFHQVDIINHLQQNQPLLGELFSMFADGADDVKLAKRKEAVLFIQNCCAVSKNIQAQNRAQLYQSFIHHGLFAVITFALSHHDASVRVAGTDILVSLIDHDPHMVRNHIFNAMKERITPLTDTLIELLLVEVDLGVKSSMADAIKILLDPTSANGLEMMRAGQANSEIMAKRGQQANGGPHGPQASPQTEAFIANFYEGSAKRLFQPLKDLEHRPSMLDLTVQETSMMTHLVDCLCYFVRQHTYRSKLFIISENLHSRVAQLLASPHKYMKLSALKWFRTTIGLGDEFHNRQLIQHRLFEPILNVVYETMPRDNLLNSACLELFEFIKREGIKQLIVHLAEQYRERLMAITYVNTFQQLVNKYEQMQAGYQKGTEDSSFTTQEGTPARMMNGGGGGRFAGLREMDGDEEAYFNTDDDVDEDDDIGLPTAMKARLPNGASLVRPLVSYPDDEDEEMESVEHMDIPASSPDREALASAKSSSDSAGLEGVDTESTSPERGSPEPAERGRDRRPVLVEGSPGRRGSSPEPMAIKRRRGDDDDDDEMSKLMGGTKRRSSTASVTSQTRHVPPLDGSTSPKGAVQKESHYTHIGPRVASQQQQQQHQPVGGVGHVNGLRRRGSLKTKNEGGAGKFTVKPIALSVAAKQVGAEAGNGNHAGDGRGANGANGGAGGGGGG</sequence>
<dbReference type="GO" id="GO:0030289">
    <property type="term" value="C:protein phosphatase 4 complex"/>
    <property type="evidence" value="ECO:0007669"/>
    <property type="project" value="TreeGrafter"/>
</dbReference>
<comment type="subcellular location">
    <subcellularLocation>
        <location evidence="1">Nucleus</location>
    </subcellularLocation>
</comment>
<dbReference type="SUPFAM" id="SSF48371">
    <property type="entry name" value="ARM repeat"/>
    <property type="match status" value="1"/>
</dbReference>
<dbReference type="Gene3D" id="2.30.29.30">
    <property type="entry name" value="Pleckstrin-homology domain (PH domain)/Phosphotyrosine-binding domain (PTB)"/>
    <property type="match status" value="1"/>
</dbReference>
<feature type="region of interest" description="Disordered" evidence="3">
    <location>
        <begin position="948"/>
        <end position="974"/>
    </location>
</feature>
<dbReference type="InterPro" id="IPR006887">
    <property type="entry name" value="P4R3-like_central_dom"/>
</dbReference>
<dbReference type="InterPro" id="IPR055236">
    <property type="entry name" value="EVH1_PP4R3"/>
</dbReference>
<evidence type="ECO:0000313" key="6">
    <source>
        <dbReference type="EMBL" id="KAK0325292.1"/>
    </source>
</evidence>
<feature type="compositionally biased region" description="Low complexity" evidence="3">
    <location>
        <begin position="896"/>
        <end position="905"/>
    </location>
</feature>
<evidence type="ECO:0000259" key="4">
    <source>
        <dbReference type="Pfam" id="PF04802"/>
    </source>
</evidence>
<feature type="compositionally biased region" description="Polar residues" evidence="3">
    <location>
        <begin position="856"/>
        <end position="865"/>
    </location>
</feature>
<feature type="compositionally biased region" description="Basic and acidic residues" evidence="3">
    <location>
        <begin position="758"/>
        <end position="773"/>
    </location>
</feature>
<feature type="compositionally biased region" description="Basic and acidic residues" evidence="3">
    <location>
        <begin position="799"/>
        <end position="813"/>
    </location>
</feature>